<proteinExistence type="predicted"/>
<name>A0A3L7AMT7_9MICO</name>
<dbReference type="Pfam" id="PF12028">
    <property type="entry name" value="DUF3515"/>
    <property type="match status" value="1"/>
</dbReference>
<dbReference type="Proteomes" id="UP000269438">
    <property type="component" value="Unassembled WGS sequence"/>
</dbReference>
<dbReference type="AlphaFoldDB" id="A0A3L7AMT7"/>
<evidence type="ECO:0000313" key="1">
    <source>
        <dbReference type="EMBL" id="RLP81404.1"/>
    </source>
</evidence>
<keyword evidence="2" id="KW-1185">Reference proteome</keyword>
<comment type="caution">
    <text evidence="1">The sequence shown here is derived from an EMBL/GenBank/DDBJ whole genome shotgun (WGS) entry which is preliminary data.</text>
</comment>
<reference evidence="1 2" key="1">
    <citation type="submission" date="2018-10" db="EMBL/GenBank/DDBJ databases">
        <authorList>
            <person name="Li J."/>
        </authorList>
    </citation>
    <scope>NUCLEOTIDE SEQUENCE [LARGE SCALE GENOMIC DNA]</scope>
    <source>
        <strain evidence="1 2">JCM 11654</strain>
    </source>
</reference>
<sequence>MEPAADANNPHCADITVTLPDKLAGLDKRRTNAQATGAWGDPAAVLLHCGVTPPGPTTDRCVTVDGVDWVFDDSQEKEELFRFTTYGRVPAVEVFISSNPEKGGVSGTAVLSDLGSSIGRLPQVSKCLNVSEVR</sequence>
<evidence type="ECO:0000313" key="2">
    <source>
        <dbReference type="Proteomes" id="UP000269438"/>
    </source>
</evidence>
<dbReference type="OrthoDB" id="4331648at2"/>
<protein>
    <submittedName>
        <fullName evidence="1">DUF3515 domain-containing protein</fullName>
    </submittedName>
</protein>
<organism evidence="1 2">
    <name type="scientific">Mycetocola lacteus</name>
    <dbReference type="NCBI Taxonomy" id="76637"/>
    <lineage>
        <taxon>Bacteria</taxon>
        <taxon>Bacillati</taxon>
        <taxon>Actinomycetota</taxon>
        <taxon>Actinomycetes</taxon>
        <taxon>Micrococcales</taxon>
        <taxon>Microbacteriaceae</taxon>
        <taxon>Mycetocola</taxon>
    </lineage>
</organism>
<dbReference type="InterPro" id="IPR021903">
    <property type="entry name" value="DUF3515"/>
</dbReference>
<accession>A0A3L7AMT7</accession>
<gene>
    <name evidence="1" type="ORF">D9V34_12050</name>
</gene>
<dbReference type="EMBL" id="RCUY01000010">
    <property type="protein sequence ID" value="RLP81404.1"/>
    <property type="molecule type" value="Genomic_DNA"/>
</dbReference>